<evidence type="ECO:0000259" key="2">
    <source>
        <dbReference type="Pfam" id="PF01182"/>
    </source>
</evidence>
<gene>
    <name evidence="3" type="ORF">B1R32_10953</name>
</gene>
<evidence type="ECO:0000256" key="1">
    <source>
        <dbReference type="NCBIfam" id="TIGR00502"/>
    </source>
</evidence>
<organism evidence="3 4">
    <name type="scientific">Abditibacterium utsteinense</name>
    <dbReference type="NCBI Taxonomy" id="1960156"/>
    <lineage>
        <taxon>Bacteria</taxon>
        <taxon>Pseudomonadati</taxon>
        <taxon>Abditibacteriota</taxon>
        <taxon>Abditibacteriia</taxon>
        <taxon>Abditibacteriales</taxon>
        <taxon>Abditibacteriaceae</taxon>
        <taxon>Abditibacterium</taxon>
    </lineage>
</organism>
<proteinExistence type="predicted"/>
<dbReference type="GO" id="GO:0004342">
    <property type="term" value="F:glucosamine-6-phosphate deaminase activity"/>
    <property type="evidence" value="ECO:0007669"/>
    <property type="project" value="UniProtKB-UniRule"/>
</dbReference>
<dbReference type="InterPro" id="IPR004547">
    <property type="entry name" value="Glucosamine6P_isomerase"/>
</dbReference>
<dbReference type="Gene3D" id="3.40.50.1360">
    <property type="match status" value="1"/>
</dbReference>
<dbReference type="Pfam" id="PF01182">
    <property type="entry name" value="Glucosamine_iso"/>
    <property type="match status" value="1"/>
</dbReference>
<evidence type="ECO:0000313" key="4">
    <source>
        <dbReference type="Proteomes" id="UP000237684"/>
    </source>
</evidence>
<dbReference type="EMBL" id="NIGF01000009">
    <property type="protein sequence ID" value="PQV63714.1"/>
    <property type="molecule type" value="Genomic_DNA"/>
</dbReference>
<dbReference type="PANTHER" id="PTHR42892">
    <property type="entry name" value="GLUCOSAMINE-6-PHOSPHATE DEAMINASE-LIKE PROTEIN BT_0258-RELATED"/>
    <property type="match status" value="1"/>
</dbReference>
<dbReference type="PANTHER" id="PTHR42892:SF1">
    <property type="entry name" value="GLUCOSAMINE-6-PHOSPHATE ISOMERASE"/>
    <property type="match status" value="1"/>
</dbReference>
<dbReference type="GO" id="GO:0005975">
    <property type="term" value="P:carbohydrate metabolic process"/>
    <property type="evidence" value="ECO:0007669"/>
    <property type="project" value="InterPro"/>
</dbReference>
<dbReference type="EC" id="3.5.99.6" evidence="1"/>
<dbReference type="CDD" id="cd01399">
    <property type="entry name" value="GlcN6P_deaminase"/>
    <property type="match status" value="1"/>
</dbReference>
<name>A0A2S8SSC1_9BACT</name>
<dbReference type="InterPro" id="IPR052960">
    <property type="entry name" value="GlcN6P_deaminase-like"/>
</dbReference>
<feature type="domain" description="Glucosamine/galactosamine-6-phosphate isomerase" evidence="2">
    <location>
        <begin position="61"/>
        <end position="283"/>
    </location>
</feature>
<dbReference type="InterPro" id="IPR003737">
    <property type="entry name" value="GlcNAc_PI_deacetylase-related"/>
</dbReference>
<sequence>MSATRHALHSQAWCQFQKMANTERAVSALGSDFHKKSSARLSSKLQLMETVPTPSIHTNYEEMARAVAARVAQIVRENPRAVLGLATGSTPIGVYRELIRLHREENLDFSKVTCFNLDEYVPLSPDAPQSYHRFMREQLFDHINCENWHVPGGAARGFAQIEADCAVYEKMIEEAGGLDFQLLGIGRTGHIGFNEPGSGAQTRTRLVFLDSVTRSDAASAFFGLENVPARAITMGVGTILQAREIAILASGVQKAAVVALALEGKITSKIPASLLRTHSNTTWHLDTEAAGELRHLAHPWRAPAANWNDFAMQRRALFSVALERSKTLEELSEEDFIFCGFALGEGQNLQKMKENILADLKNRLSDDALPQNQTILCLSPHPDDDVICCGATLQKMVARGNKLFVAFGVNGANAVRDKDVLALLRARHPRLVSYLEENLEPGKSLEDAILDVRASIFEREPGAPDAPLLRELKRLVREGEASDACRKMGAKPIFLNLPFYGDGAQRLPLGEEDIAKMLEMLESVQPDLVLLTGEKNDPHGTHMMCEVAFERAAARFTENGGKAFERWNYRGAWDDYQLHEGDYFSVFGKAAMDAKIDLILDHISQLDPLFPGEQSKEFWERARDRNRENARQLQRLGVLPPSRSYDPLYAEVFRFTSSVR</sequence>
<accession>A0A2S8SSC1</accession>
<dbReference type="SUPFAM" id="SSF100950">
    <property type="entry name" value="NagB/RpiA/CoA transferase-like"/>
    <property type="match status" value="1"/>
</dbReference>
<dbReference type="RefSeq" id="WP_105483874.1">
    <property type="nucleotide sequence ID" value="NZ_NIGF01000009.1"/>
</dbReference>
<dbReference type="Proteomes" id="UP000237684">
    <property type="component" value="Unassembled WGS sequence"/>
</dbReference>
<evidence type="ECO:0000313" key="3">
    <source>
        <dbReference type="EMBL" id="PQV63714.1"/>
    </source>
</evidence>
<dbReference type="InParanoid" id="A0A2S8SSC1"/>
<dbReference type="NCBIfam" id="NF002557">
    <property type="entry name" value="PRK02122.1"/>
    <property type="match status" value="1"/>
</dbReference>
<protein>
    <recommendedName>
        <fullName evidence="1">Glucosamine-6-phosphate deaminase</fullName>
        <ecNumber evidence="1">3.5.99.6</ecNumber>
    </recommendedName>
</protein>
<dbReference type="InterPro" id="IPR037171">
    <property type="entry name" value="NagB/RpiA_transferase-like"/>
</dbReference>
<dbReference type="GO" id="GO:0006046">
    <property type="term" value="P:N-acetylglucosamine catabolic process"/>
    <property type="evidence" value="ECO:0007669"/>
    <property type="project" value="UniProtKB-UniRule"/>
</dbReference>
<dbReference type="Pfam" id="PF02585">
    <property type="entry name" value="PIG-L"/>
    <property type="match status" value="1"/>
</dbReference>
<dbReference type="InterPro" id="IPR006148">
    <property type="entry name" value="Glc/Gal-6P_isomerase"/>
</dbReference>
<reference evidence="3 4" key="1">
    <citation type="journal article" date="2018" name="Syst. Appl. Microbiol.">
        <title>Abditibacterium utsteinense sp. nov., the first cultivated member of candidate phylum FBP, isolated from ice-free Antarctic soil samples.</title>
        <authorList>
            <person name="Tahon G."/>
            <person name="Tytgat B."/>
            <person name="Lebbe L."/>
            <person name="Carlier A."/>
            <person name="Willems A."/>
        </authorList>
    </citation>
    <scope>NUCLEOTIDE SEQUENCE [LARGE SCALE GENOMIC DNA]</scope>
    <source>
        <strain evidence="3 4">LMG 29911</strain>
    </source>
</reference>
<dbReference type="SUPFAM" id="SSF102588">
    <property type="entry name" value="LmbE-like"/>
    <property type="match status" value="1"/>
</dbReference>
<dbReference type="NCBIfam" id="TIGR00502">
    <property type="entry name" value="nagB"/>
    <property type="match status" value="1"/>
</dbReference>
<keyword evidence="4" id="KW-1185">Reference proteome</keyword>
<dbReference type="InterPro" id="IPR024078">
    <property type="entry name" value="LmbE-like_dom_sf"/>
</dbReference>
<dbReference type="AlphaFoldDB" id="A0A2S8SSC1"/>
<dbReference type="Gene3D" id="3.40.50.10320">
    <property type="entry name" value="LmbE-like"/>
    <property type="match status" value="1"/>
</dbReference>
<comment type="caution">
    <text evidence="3">The sequence shown here is derived from an EMBL/GenBank/DDBJ whole genome shotgun (WGS) entry which is preliminary data.</text>
</comment>